<evidence type="ECO:0000313" key="1">
    <source>
        <dbReference type="EMBL" id="MEJ6008513.1"/>
    </source>
</evidence>
<sequence>MTDYPIRFFAEAAHVRRLCEGMLGRCLPKEEWTHEAHLAACLWLIDERPDFDCAAELPAAIAGYNESVGGQNTDSAGYHETITQLYVIGIRLFARACPEDGLPERVNALLASPIAARDWPLRFYSAERLFSVEARRGWVEPDVSPILL</sequence>
<gene>
    <name evidence="1" type="ORF">WG900_01120</name>
</gene>
<dbReference type="Proteomes" id="UP001379235">
    <property type="component" value="Unassembled WGS sequence"/>
</dbReference>
<dbReference type="RefSeq" id="WP_339964073.1">
    <property type="nucleotide sequence ID" value="NZ_JBBHJY010000001.1"/>
</dbReference>
<reference evidence="1 2" key="1">
    <citation type="submission" date="2024-03" db="EMBL/GenBank/DDBJ databases">
        <authorList>
            <person name="Jo J.-H."/>
        </authorList>
    </citation>
    <scope>NUCLEOTIDE SEQUENCE [LARGE SCALE GENOMIC DNA]</scope>
    <source>
        <strain evidence="1 2">AS3R-12</strain>
    </source>
</reference>
<evidence type="ECO:0000313" key="2">
    <source>
        <dbReference type="Proteomes" id="UP001379235"/>
    </source>
</evidence>
<accession>A0ABU8S4U1</accession>
<name>A0ABU8S4U1_9SPHN</name>
<proteinExistence type="predicted"/>
<protein>
    <submittedName>
        <fullName evidence="1">Uncharacterized protein</fullName>
    </submittedName>
</protein>
<keyword evidence="2" id="KW-1185">Reference proteome</keyword>
<dbReference type="EMBL" id="JBBHJY010000001">
    <property type="protein sequence ID" value="MEJ6008513.1"/>
    <property type="molecule type" value="Genomic_DNA"/>
</dbReference>
<comment type="caution">
    <text evidence="1">The sequence shown here is derived from an EMBL/GenBank/DDBJ whole genome shotgun (WGS) entry which is preliminary data.</text>
</comment>
<organism evidence="1 2">
    <name type="scientific">Novosphingobium aquae</name>
    <dbReference type="NCBI Taxonomy" id="3133435"/>
    <lineage>
        <taxon>Bacteria</taxon>
        <taxon>Pseudomonadati</taxon>
        <taxon>Pseudomonadota</taxon>
        <taxon>Alphaproteobacteria</taxon>
        <taxon>Sphingomonadales</taxon>
        <taxon>Sphingomonadaceae</taxon>
        <taxon>Novosphingobium</taxon>
    </lineage>
</organism>